<dbReference type="InterPro" id="IPR014001">
    <property type="entry name" value="Helicase_ATP-bd"/>
</dbReference>
<evidence type="ECO:0000256" key="1">
    <source>
        <dbReference type="ARBA" id="ARBA00022515"/>
    </source>
</evidence>
<dbReference type="EMBL" id="ACGK02000003">
    <property type="protein sequence ID" value="EGF22859.1"/>
    <property type="molecule type" value="Genomic_DNA"/>
</dbReference>
<dbReference type="InterPro" id="IPR011545">
    <property type="entry name" value="DEAD/DEAH_box_helicase_dom"/>
</dbReference>
<dbReference type="Gene3D" id="3.40.1440.60">
    <property type="entry name" value="PriA, 3(prime) DNA-binding domain"/>
    <property type="match status" value="1"/>
</dbReference>
<protein>
    <recommendedName>
        <fullName evidence="12">Replication restart protein PriA</fullName>
    </recommendedName>
    <alternativeName>
        <fullName evidence="12">ATP-dependent DNA helicase PriA</fullName>
        <ecNumber evidence="12">5.6.2.4</ecNumber>
    </alternativeName>
    <alternativeName>
        <fullName evidence="12">DNA 3'-5' helicase PriA</fullName>
    </alternativeName>
</protein>
<comment type="caution">
    <text evidence="14">The sequence shown here is derived from an EMBL/GenBank/DDBJ whole genome shotgun (WGS) entry which is preliminary data.</text>
</comment>
<keyword evidence="10 12" id="KW-0413">Isomerase</keyword>
<dbReference type="Pfam" id="PF18319">
    <property type="entry name" value="Zn_ribbon_PriA"/>
    <property type="match status" value="1"/>
</dbReference>
<dbReference type="InterPro" id="IPR040498">
    <property type="entry name" value="PriA_CRR"/>
</dbReference>
<evidence type="ECO:0000259" key="13">
    <source>
        <dbReference type="PROSITE" id="PS51192"/>
    </source>
</evidence>
<dbReference type="Gene3D" id="3.40.50.300">
    <property type="entry name" value="P-loop containing nucleotide triphosphate hydrolases"/>
    <property type="match status" value="2"/>
</dbReference>
<dbReference type="FunFam" id="3.40.50.300:FF:000489">
    <property type="entry name" value="Primosome assembly protein PriA"/>
    <property type="match status" value="1"/>
</dbReference>
<evidence type="ECO:0000256" key="6">
    <source>
        <dbReference type="ARBA" id="ARBA00022806"/>
    </source>
</evidence>
<dbReference type="GO" id="GO:0005524">
    <property type="term" value="F:ATP binding"/>
    <property type="evidence" value="ECO:0007669"/>
    <property type="project" value="UniProtKB-UniRule"/>
</dbReference>
<keyword evidence="4 12" id="KW-0547">Nucleotide-binding</keyword>
<dbReference type="Pfam" id="PF00271">
    <property type="entry name" value="Helicase_C"/>
    <property type="match status" value="1"/>
</dbReference>
<evidence type="ECO:0000256" key="3">
    <source>
        <dbReference type="ARBA" id="ARBA00022723"/>
    </source>
</evidence>
<comment type="function">
    <text evidence="12">Initiates the restart of stalled replication forks, which reloads the replicative helicase on sites other than the origin of replication. Recognizes and binds to abandoned replication forks and remodels them to uncover a helicase loading site. Promotes assembly of the primosome at these replication forks.</text>
</comment>
<dbReference type="InterPro" id="IPR042115">
    <property type="entry name" value="PriA_3primeBD_sf"/>
</dbReference>
<dbReference type="GO" id="GO:0006269">
    <property type="term" value="P:DNA replication, synthesis of primer"/>
    <property type="evidence" value="ECO:0007669"/>
    <property type="project" value="UniProtKB-KW"/>
</dbReference>
<evidence type="ECO:0000256" key="11">
    <source>
        <dbReference type="ARBA" id="ARBA00048988"/>
    </source>
</evidence>
<keyword evidence="1 12" id="KW-0639">Primosome</keyword>
<feature type="binding site" evidence="12">
    <location>
        <position position="499"/>
    </location>
    <ligand>
        <name>Zn(2+)</name>
        <dbReference type="ChEBI" id="CHEBI:29105"/>
        <label>2</label>
    </ligand>
</feature>
<keyword evidence="5 12" id="KW-0378">Hydrolase</keyword>
<keyword evidence="8 12" id="KW-0067">ATP-binding</keyword>
<dbReference type="SUPFAM" id="SSF52540">
    <property type="entry name" value="P-loop containing nucleoside triphosphate hydrolases"/>
    <property type="match status" value="2"/>
</dbReference>
<evidence type="ECO:0000256" key="7">
    <source>
        <dbReference type="ARBA" id="ARBA00022833"/>
    </source>
</evidence>
<comment type="subunit">
    <text evidence="12">Component of the replication restart primosome.</text>
</comment>
<keyword evidence="7 12" id="KW-0862">Zinc</keyword>
<dbReference type="GO" id="GO:1990077">
    <property type="term" value="C:primosome complex"/>
    <property type="evidence" value="ECO:0007669"/>
    <property type="project" value="UniProtKB-UniRule"/>
</dbReference>
<comment type="catalytic activity">
    <reaction evidence="12">
        <text>Couples ATP hydrolysis with the unwinding of duplex DNA by translocating in the 3'-5' direction.</text>
        <dbReference type="EC" id="5.6.2.4"/>
    </reaction>
</comment>
<feature type="binding site" evidence="12">
    <location>
        <position position="518"/>
    </location>
    <ligand>
        <name>Zn(2+)</name>
        <dbReference type="ChEBI" id="CHEBI:29105"/>
        <label>1</label>
    </ligand>
</feature>
<dbReference type="GO" id="GO:0008270">
    <property type="term" value="F:zinc ion binding"/>
    <property type="evidence" value="ECO:0007669"/>
    <property type="project" value="UniProtKB-UniRule"/>
</dbReference>
<keyword evidence="6 12" id="KW-0347">Helicase</keyword>
<dbReference type="PANTHER" id="PTHR30580:SF0">
    <property type="entry name" value="PRIMOSOMAL PROTEIN N"/>
    <property type="match status" value="1"/>
</dbReference>
<keyword evidence="3 12" id="KW-0479">Metal-binding</keyword>
<dbReference type="Pfam" id="PF18074">
    <property type="entry name" value="PriA_C"/>
    <property type="match status" value="1"/>
</dbReference>
<dbReference type="SMART" id="SM00487">
    <property type="entry name" value="DEXDc"/>
    <property type="match status" value="1"/>
</dbReference>
<dbReference type="PANTHER" id="PTHR30580">
    <property type="entry name" value="PRIMOSOMAL PROTEIN N"/>
    <property type="match status" value="1"/>
</dbReference>
<dbReference type="HAMAP" id="MF_00983">
    <property type="entry name" value="PriA"/>
    <property type="match status" value="1"/>
</dbReference>
<evidence type="ECO:0000256" key="4">
    <source>
        <dbReference type="ARBA" id="ARBA00022741"/>
    </source>
</evidence>
<dbReference type="InterPro" id="IPR027417">
    <property type="entry name" value="P-loop_NTPase"/>
</dbReference>
<evidence type="ECO:0000313" key="15">
    <source>
        <dbReference type="Proteomes" id="UP000005947"/>
    </source>
</evidence>
<dbReference type="InterPro" id="IPR041236">
    <property type="entry name" value="PriA_C"/>
</dbReference>
<comment type="similarity">
    <text evidence="12">Belongs to the helicase family. PriA subfamily.</text>
</comment>
<feature type="binding site" evidence="12">
    <location>
        <position position="521"/>
    </location>
    <ligand>
        <name>Zn(2+)</name>
        <dbReference type="ChEBI" id="CHEBI:29105"/>
        <label>1</label>
    </ligand>
</feature>
<dbReference type="InterPro" id="IPR041222">
    <property type="entry name" value="PriA_3primeBD"/>
</dbReference>
<dbReference type="RefSeq" id="WP_006303260.1">
    <property type="nucleotide sequence ID" value="NZ_ACGK02000003.1"/>
</dbReference>
<dbReference type="EC" id="5.6.2.4" evidence="12"/>
<comment type="catalytic activity">
    <reaction evidence="11 12">
        <text>ATP + H2O = ADP + phosphate + H(+)</text>
        <dbReference type="Rhea" id="RHEA:13065"/>
        <dbReference type="ChEBI" id="CHEBI:15377"/>
        <dbReference type="ChEBI" id="CHEBI:15378"/>
        <dbReference type="ChEBI" id="CHEBI:30616"/>
        <dbReference type="ChEBI" id="CHEBI:43474"/>
        <dbReference type="ChEBI" id="CHEBI:456216"/>
        <dbReference type="EC" id="5.6.2.4"/>
    </reaction>
</comment>
<gene>
    <name evidence="12 14" type="primary">priA</name>
    <name evidence="14" type="ORF">HMPREF0091_11056</name>
</gene>
<dbReference type="Proteomes" id="UP000005947">
    <property type="component" value="Unassembled WGS sequence"/>
</dbReference>
<dbReference type="Pfam" id="PF00270">
    <property type="entry name" value="DEAD"/>
    <property type="match status" value="1"/>
</dbReference>
<evidence type="ECO:0000256" key="12">
    <source>
        <dbReference type="HAMAP-Rule" id="MF_00983"/>
    </source>
</evidence>
<keyword evidence="2 12" id="KW-0235">DNA replication</keyword>
<dbReference type="GO" id="GO:0006270">
    <property type="term" value="P:DNA replication initiation"/>
    <property type="evidence" value="ECO:0007669"/>
    <property type="project" value="TreeGrafter"/>
</dbReference>
<reference evidence="14 15" key="1">
    <citation type="submission" date="2011-02" db="EMBL/GenBank/DDBJ databases">
        <authorList>
            <person name="Muzny D."/>
            <person name="Qin X."/>
            <person name="Buhay C."/>
            <person name="Dugan-Rocha S."/>
            <person name="Ding Y."/>
            <person name="Chen G."/>
            <person name="Hawes A."/>
            <person name="Holder M."/>
            <person name="Jhangiani S."/>
            <person name="Johnson A."/>
            <person name="Khan Z."/>
            <person name="Li Z."/>
            <person name="Liu W."/>
            <person name="Liu X."/>
            <person name="Perez L."/>
            <person name="Shen H."/>
            <person name="Wang Q."/>
            <person name="Watt J."/>
            <person name="Xi L."/>
            <person name="Xin Y."/>
            <person name="Zhou J."/>
            <person name="Deng J."/>
            <person name="Jiang H."/>
            <person name="Liu Y."/>
            <person name="Qu J."/>
            <person name="Song X.-Z."/>
            <person name="Zhang L."/>
            <person name="Villasana D."/>
            <person name="Johnson A."/>
            <person name="Liu J."/>
            <person name="Liyanage D."/>
            <person name="Lorensuhewa L."/>
            <person name="Robinson T."/>
            <person name="Song A."/>
            <person name="Song B.-B."/>
            <person name="Dinh H."/>
            <person name="Thornton R."/>
            <person name="Coyle M."/>
            <person name="Francisco L."/>
            <person name="Jackson L."/>
            <person name="Javaid M."/>
            <person name="Korchina V."/>
            <person name="Kovar C."/>
            <person name="Mata R."/>
            <person name="Mathew T."/>
            <person name="Ngo R."/>
            <person name="Nguyen L."/>
            <person name="Nguyen N."/>
            <person name="Okwuonu G."/>
            <person name="Ongeri F."/>
            <person name="Pham C."/>
            <person name="Simmons D."/>
            <person name="Wilczek-Boney K."/>
            <person name="Hale W."/>
            <person name="Jakkamsetti A."/>
            <person name="Pham P."/>
            <person name="Ruth R."/>
            <person name="San Lucas F."/>
            <person name="Warren J."/>
            <person name="Zhang J."/>
            <person name="Zhao Z."/>
            <person name="Zhou C."/>
            <person name="Zhu D."/>
            <person name="Lee S."/>
            <person name="Bess C."/>
            <person name="Blankenburg K."/>
            <person name="Forbes L."/>
            <person name="Fu Q."/>
            <person name="Gubbala S."/>
            <person name="Hirani K."/>
            <person name="Jayaseelan J.C."/>
            <person name="Lara F."/>
            <person name="Munidasa M."/>
            <person name="Palculict T."/>
            <person name="Patil S."/>
            <person name="Pu L.-L."/>
            <person name="Saada N."/>
            <person name="Tang L."/>
            <person name="Weissenberger G."/>
            <person name="Zhu Y."/>
            <person name="Hemphill L."/>
            <person name="Shang Y."/>
            <person name="Youmans B."/>
            <person name="Ayvaz T."/>
            <person name="Ross M."/>
            <person name="Santibanez J."/>
            <person name="Aqrawi P."/>
            <person name="Gross S."/>
            <person name="Joshi V."/>
            <person name="Fowler G."/>
            <person name="Nazareth L."/>
            <person name="Reid J."/>
            <person name="Worley K."/>
            <person name="Petrosino J."/>
            <person name="Highlander S."/>
            <person name="Gibbs R."/>
        </authorList>
    </citation>
    <scope>NUCLEOTIDE SEQUENCE [LARGE SCALE GENOMIC DNA]</scope>
    <source>
        <strain evidence="14 15">DSM 15829</strain>
    </source>
</reference>
<dbReference type="GeneID" id="93210465"/>
<dbReference type="NCBIfam" id="TIGR00595">
    <property type="entry name" value="priA"/>
    <property type="match status" value="1"/>
</dbReference>
<feature type="binding site" evidence="12">
    <location>
        <position position="481"/>
    </location>
    <ligand>
        <name>Zn(2+)</name>
        <dbReference type="ChEBI" id="CHEBI:29105"/>
        <label>2</label>
    </ligand>
</feature>
<dbReference type="SMART" id="SM00490">
    <property type="entry name" value="HELICc"/>
    <property type="match status" value="1"/>
</dbReference>
<evidence type="ECO:0000256" key="2">
    <source>
        <dbReference type="ARBA" id="ARBA00022705"/>
    </source>
</evidence>
<dbReference type="GO" id="GO:0043138">
    <property type="term" value="F:3'-5' DNA helicase activity"/>
    <property type="evidence" value="ECO:0007669"/>
    <property type="project" value="UniProtKB-EC"/>
</dbReference>
<feature type="binding site" evidence="12">
    <location>
        <position position="484"/>
    </location>
    <ligand>
        <name>Zn(2+)</name>
        <dbReference type="ChEBI" id="CHEBI:29105"/>
        <label>2</label>
    </ligand>
</feature>
<keyword evidence="9 12" id="KW-0238">DNA-binding</keyword>
<evidence type="ECO:0000256" key="8">
    <source>
        <dbReference type="ARBA" id="ARBA00022840"/>
    </source>
</evidence>
<feature type="domain" description="Helicase ATP-binding" evidence="13">
    <location>
        <begin position="239"/>
        <end position="405"/>
    </location>
</feature>
<accession>F1T6G5</accession>
<name>F1T6G5_9ACTN</name>
<dbReference type="GO" id="GO:0016887">
    <property type="term" value="F:ATP hydrolysis activity"/>
    <property type="evidence" value="ECO:0007669"/>
    <property type="project" value="RHEA"/>
</dbReference>
<dbReference type="GO" id="GO:0006310">
    <property type="term" value="P:DNA recombination"/>
    <property type="evidence" value="ECO:0007669"/>
    <property type="project" value="InterPro"/>
</dbReference>
<feature type="binding site" evidence="12">
    <location>
        <position position="502"/>
    </location>
    <ligand>
        <name>Zn(2+)</name>
        <dbReference type="ChEBI" id="CHEBI:29105"/>
        <label>2</label>
    </ligand>
</feature>
<dbReference type="InterPro" id="IPR001650">
    <property type="entry name" value="Helicase_C-like"/>
</dbReference>
<evidence type="ECO:0000256" key="9">
    <source>
        <dbReference type="ARBA" id="ARBA00023125"/>
    </source>
</evidence>
<proteinExistence type="inferred from homology"/>
<feature type="binding site" evidence="12">
    <location>
        <position position="472"/>
    </location>
    <ligand>
        <name>Zn(2+)</name>
        <dbReference type="ChEBI" id="CHEBI:29105"/>
        <label>1</label>
    </ligand>
</feature>
<comment type="cofactor">
    <cofactor evidence="12">
        <name>Zn(2+)</name>
        <dbReference type="ChEBI" id="CHEBI:29105"/>
    </cofactor>
    <text evidence="12">Binds 2 zinc ions per subunit.</text>
</comment>
<dbReference type="CDD" id="cd17929">
    <property type="entry name" value="DEXHc_priA"/>
    <property type="match status" value="1"/>
</dbReference>
<dbReference type="Pfam" id="PF17764">
    <property type="entry name" value="PriA_3primeBD"/>
    <property type="match status" value="1"/>
</dbReference>
<evidence type="ECO:0000313" key="14">
    <source>
        <dbReference type="EMBL" id="EGF22859.1"/>
    </source>
</evidence>
<dbReference type="eggNOG" id="COG1198">
    <property type="taxonomic scope" value="Bacteria"/>
</dbReference>
<sequence length="774" mass="85944">MPDTTQEITIASVVLDIPSRALTKSFDYIITPELSKTCTVGTTILVDFAHRAAIGYVIDVKVQTIQETSRELKPVLRVLAPPAFDRLHAQLATWISREYACPLSEAFRPFLPPGQLVKIKRDSKDDPWQLVCEKRGCVDERWIKLTKAGKDYKPAARACAQRRLLTALSAGPVRVAELKVLLPGTLSVARALEKKHVVEIYKQRIERQLAPSVLSSAKALKPSQLTRGQINALSAIRRACEAQAGDVILVDGITGSGKTEVYLEAIEDVIAQGKTALVLVPEIALTAQTVGRFRSRFGNRVAVLHSKLSVGERYDQWDMVRTGRARVLVGARSALFAPLADIGLIVIDEEHDSSYKQELAPRYHARAVAEKLAQLSHSALVLGSATPSLDSLMHCSKRTHQARTWTHVVMDERPAGAHLPRIQIVDMTKEFALGNKSMFSRALTEELWHVVDAGKKAMILINRRGFANFLMCRECGAVPECPHCSITLTYHEKTHELKCHECDRHWSVFVYPNPLTACPHCGSKYMAGFGAGTQRVEDELIRMFGDKTVVVRMDADTTRAKGTHEKLLETFDSASCAILVGTQMIAKGLDFPDVVLVGVLNADTTLKMPDFRAAEKSYFLLEQVAGRSGRGACGGKVVIQTYWARHPVMEAVQTHDRTRFVTQELQERQSAYYPPFSRIANVLMWSLNAKDVVDFSARLATELQTTLAHQEGMWRMLGPSNCMKYKVNDRYRRHIVVKAPLGAPLGTTISSCISRVKTPPGLRISIDVDAYDIM</sequence>
<dbReference type="PROSITE" id="PS51192">
    <property type="entry name" value="HELICASE_ATP_BIND_1"/>
    <property type="match status" value="1"/>
</dbReference>
<dbReference type="OrthoDB" id="3177118at2"/>
<keyword evidence="15" id="KW-1185">Reference proteome</keyword>
<dbReference type="GO" id="GO:0003677">
    <property type="term" value="F:DNA binding"/>
    <property type="evidence" value="ECO:0007669"/>
    <property type="project" value="UniProtKB-UniRule"/>
</dbReference>
<organism evidence="14 15">
    <name type="scientific">Fannyhessea vaginae DSM 15829</name>
    <dbReference type="NCBI Taxonomy" id="525256"/>
    <lineage>
        <taxon>Bacteria</taxon>
        <taxon>Bacillati</taxon>
        <taxon>Actinomycetota</taxon>
        <taxon>Coriobacteriia</taxon>
        <taxon>Coriobacteriales</taxon>
        <taxon>Atopobiaceae</taxon>
        <taxon>Fannyhessea</taxon>
    </lineage>
</organism>
<dbReference type="InterPro" id="IPR005259">
    <property type="entry name" value="PriA"/>
</dbReference>
<evidence type="ECO:0000256" key="5">
    <source>
        <dbReference type="ARBA" id="ARBA00022801"/>
    </source>
</evidence>
<dbReference type="GO" id="GO:0006302">
    <property type="term" value="P:double-strand break repair"/>
    <property type="evidence" value="ECO:0007669"/>
    <property type="project" value="InterPro"/>
</dbReference>
<evidence type="ECO:0000256" key="10">
    <source>
        <dbReference type="ARBA" id="ARBA00023235"/>
    </source>
</evidence>
<feature type="binding site" evidence="12">
    <location>
        <position position="475"/>
    </location>
    <ligand>
        <name>Zn(2+)</name>
        <dbReference type="ChEBI" id="CHEBI:29105"/>
        <label>1</label>
    </ligand>
</feature>
<dbReference type="AlphaFoldDB" id="F1T6G5"/>